<dbReference type="InterPro" id="IPR018333">
    <property type="entry name" value="Squalene_cyclase"/>
</dbReference>
<dbReference type="Proteomes" id="UP001141552">
    <property type="component" value="Unassembled WGS sequence"/>
</dbReference>
<dbReference type="PANTHER" id="PTHR11764">
    <property type="entry name" value="TERPENE CYCLASE/MUTASE FAMILY MEMBER"/>
    <property type="match status" value="1"/>
</dbReference>
<dbReference type="PANTHER" id="PTHR11764:SF58">
    <property type="entry name" value="BETA-AMYRIN SYNTHASE-RELATED"/>
    <property type="match status" value="1"/>
</dbReference>
<gene>
    <name evidence="3" type="ORF">Tsubulata_025057</name>
</gene>
<name>A0A9Q0J4K8_9ROSI</name>
<sequence>MWKLKIAEEGSKNPYLYTTNNYLGRQIWEYDPNGGNPEERAMVEEARKNFLKNRFKVRASSDLLWQLQNEDGGWGLHIEGHSTMLCTTFNYICLRILGEGPDGGEENACPRARNWILDHGGATYIPSLGKVWLSILGLFDWCGCNPMPPEIWLLPSFLPIHAG</sequence>
<evidence type="ECO:0000313" key="3">
    <source>
        <dbReference type="EMBL" id="KAJ4828178.1"/>
    </source>
</evidence>
<proteinExistence type="predicted"/>
<dbReference type="SUPFAM" id="SSF48239">
    <property type="entry name" value="Terpenoid cyclases/Protein prenyltransferases"/>
    <property type="match status" value="1"/>
</dbReference>
<organism evidence="3 4">
    <name type="scientific">Turnera subulata</name>
    <dbReference type="NCBI Taxonomy" id="218843"/>
    <lineage>
        <taxon>Eukaryota</taxon>
        <taxon>Viridiplantae</taxon>
        <taxon>Streptophyta</taxon>
        <taxon>Embryophyta</taxon>
        <taxon>Tracheophyta</taxon>
        <taxon>Spermatophyta</taxon>
        <taxon>Magnoliopsida</taxon>
        <taxon>eudicotyledons</taxon>
        <taxon>Gunneridae</taxon>
        <taxon>Pentapetalae</taxon>
        <taxon>rosids</taxon>
        <taxon>fabids</taxon>
        <taxon>Malpighiales</taxon>
        <taxon>Passifloraceae</taxon>
        <taxon>Turnera</taxon>
    </lineage>
</organism>
<evidence type="ECO:0000313" key="4">
    <source>
        <dbReference type="Proteomes" id="UP001141552"/>
    </source>
</evidence>
<dbReference type="GO" id="GO:0005811">
    <property type="term" value="C:lipid droplet"/>
    <property type="evidence" value="ECO:0007669"/>
    <property type="project" value="InterPro"/>
</dbReference>
<accession>A0A9Q0J4K8</accession>
<comment type="caution">
    <text evidence="3">The sequence shown here is derived from an EMBL/GenBank/DDBJ whole genome shotgun (WGS) entry which is preliminary data.</text>
</comment>
<reference evidence="3" key="1">
    <citation type="submission" date="2022-02" db="EMBL/GenBank/DDBJ databases">
        <authorList>
            <person name="Henning P.M."/>
            <person name="McCubbin A.G."/>
            <person name="Shore J.S."/>
        </authorList>
    </citation>
    <scope>NUCLEOTIDE SEQUENCE</scope>
    <source>
        <strain evidence="3">F60SS</strain>
        <tissue evidence="3">Leaves</tissue>
    </source>
</reference>
<evidence type="ECO:0000259" key="2">
    <source>
        <dbReference type="Pfam" id="PF13249"/>
    </source>
</evidence>
<reference evidence="3" key="2">
    <citation type="journal article" date="2023" name="Plants (Basel)">
        <title>Annotation of the Turnera subulata (Passifloraceae) Draft Genome Reveals the S-Locus Evolved after the Divergence of Turneroideae from Passifloroideae in a Stepwise Manner.</title>
        <authorList>
            <person name="Henning P.M."/>
            <person name="Roalson E.H."/>
            <person name="Mir W."/>
            <person name="McCubbin A.G."/>
            <person name="Shore J.S."/>
        </authorList>
    </citation>
    <scope>NUCLEOTIDE SEQUENCE</scope>
    <source>
        <strain evidence="3">F60SS</strain>
    </source>
</reference>
<feature type="domain" description="Squalene cyclase N-terminal" evidence="2">
    <location>
        <begin position="59"/>
        <end position="161"/>
    </location>
</feature>
<dbReference type="GO" id="GO:0042300">
    <property type="term" value="F:beta-amyrin synthase activity"/>
    <property type="evidence" value="ECO:0007669"/>
    <property type="project" value="TreeGrafter"/>
</dbReference>
<keyword evidence="4" id="KW-1185">Reference proteome</keyword>
<dbReference type="Pfam" id="PF13249">
    <property type="entry name" value="SQHop_cyclase_N"/>
    <property type="match status" value="1"/>
</dbReference>
<keyword evidence="1" id="KW-0413">Isomerase</keyword>
<protein>
    <recommendedName>
        <fullName evidence="2">Squalene cyclase N-terminal domain-containing protein</fullName>
    </recommendedName>
</protein>
<dbReference type="InterPro" id="IPR032697">
    <property type="entry name" value="SQ_cyclase_N"/>
</dbReference>
<dbReference type="AlphaFoldDB" id="A0A9Q0J4K8"/>
<dbReference type="Gene3D" id="1.50.10.20">
    <property type="match status" value="1"/>
</dbReference>
<dbReference type="GO" id="GO:0016104">
    <property type="term" value="P:triterpenoid biosynthetic process"/>
    <property type="evidence" value="ECO:0007669"/>
    <property type="project" value="InterPro"/>
</dbReference>
<dbReference type="OrthoDB" id="21502at2759"/>
<evidence type="ECO:0000256" key="1">
    <source>
        <dbReference type="ARBA" id="ARBA00023235"/>
    </source>
</evidence>
<dbReference type="EMBL" id="JAKUCV010006247">
    <property type="protein sequence ID" value="KAJ4828178.1"/>
    <property type="molecule type" value="Genomic_DNA"/>
</dbReference>
<dbReference type="InterPro" id="IPR008930">
    <property type="entry name" value="Terpenoid_cyclase/PrenylTrfase"/>
</dbReference>